<evidence type="ECO:0000313" key="13">
    <source>
        <dbReference type="EMBL" id="HIU34562.1"/>
    </source>
</evidence>
<comment type="caution">
    <text evidence="13">The sequence shown here is derived from an EMBL/GenBank/DDBJ whole genome shotgun (WGS) entry which is preliminary data.</text>
</comment>
<evidence type="ECO:0000256" key="10">
    <source>
        <dbReference type="ARBA" id="ARBA00023014"/>
    </source>
</evidence>
<dbReference type="PANTHER" id="PTHR33693:SF1">
    <property type="entry name" value="TYPE-4 URACIL-DNA GLYCOSYLASE"/>
    <property type="match status" value="1"/>
</dbReference>
<keyword evidence="5" id="KW-0004">4Fe-4S</keyword>
<dbReference type="GO" id="GO:0051539">
    <property type="term" value="F:4 iron, 4 sulfur cluster binding"/>
    <property type="evidence" value="ECO:0007669"/>
    <property type="project" value="UniProtKB-KW"/>
</dbReference>
<dbReference type="AlphaFoldDB" id="A0A9D1IC42"/>
<evidence type="ECO:0000256" key="3">
    <source>
        <dbReference type="ARBA" id="ARBA00012030"/>
    </source>
</evidence>
<evidence type="ECO:0000256" key="7">
    <source>
        <dbReference type="ARBA" id="ARBA00022763"/>
    </source>
</evidence>
<accession>A0A9D1IC42</accession>
<evidence type="ECO:0000256" key="4">
    <source>
        <dbReference type="ARBA" id="ARBA00019403"/>
    </source>
</evidence>
<dbReference type="CDD" id="cd10030">
    <property type="entry name" value="UDG-F4_TTUDGA_SPO1dp_like"/>
    <property type="match status" value="1"/>
</dbReference>
<evidence type="ECO:0000256" key="8">
    <source>
        <dbReference type="ARBA" id="ARBA00022801"/>
    </source>
</evidence>
<evidence type="ECO:0000256" key="6">
    <source>
        <dbReference type="ARBA" id="ARBA00022723"/>
    </source>
</evidence>
<dbReference type="InterPro" id="IPR005122">
    <property type="entry name" value="Uracil-DNA_glycosylase-like"/>
</dbReference>
<comment type="similarity">
    <text evidence="2">Belongs to the uracil-DNA glycosylase (UDG) superfamily. Type 4 (UDGa) family.</text>
</comment>
<dbReference type="EMBL" id="DVMU01000186">
    <property type="protein sequence ID" value="HIU34562.1"/>
    <property type="molecule type" value="Genomic_DNA"/>
</dbReference>
<dbReference type="PANTHER" id="PTHR33693">
    <property type="entry name" value="TYPE-5 URACIL-DNA GLYCOSYLASE"/>
    <property type="match status" value="1"/>
</dbReference>
<reference evidence="13" key="1">
    <citation type="submission" date="2020-10" db="EMBL/GenBank/DDBJ databases">
        <authorList>
            <person name="Gilroy R."/>
        </authorList>
    </citation>
    <scope>NUCLEOTIDE SEQUENCE</scope>
    <source>
        <strain evidence="13">ChiHcec3-11533</strain>
    </source>
</reference>
<keyword evidence="7" id="KW-0227">DNA damage</keyword>
<dbReference type="InterPro" id="IPR051536">
    <property type="entry name" value="UDG_Type-4/5"/>
</dbReference>
<dbReference type="SMART" id="SM00987">
    <property type="entry name" value="UreE_C"/>
    <property type="match status" value="1"/>
</dbReference>
<dbReference type="InterPro" id="IPR036895">
    <property type="entry name" value="Uracil-DNA_glycosylase-like_sf"/>
</dbReference>
<evidence type="ECO:0000256" key="5">
    <source>
        <dbReference type="ARBA" id="ARBA00022485"/>
    </source>
</evidence>
<dbReference type="Pfam" id="PF03167">
    <property type="entry name" value="UDG"/>
    <property type="match status" value="1"/>
</dbReference>
<dbReference type="GO" id="GO:0004844">
    <property type="term" value="F:uracil DNA N-glycosylase activity"/>
    <property type="evidence" value="ECO:0007669"/>
    <property type="project" value="UniProtKB-EC"/>
</dbReference>
<protein>
    <recommendedName>
        <fullName evidence="4">Type-4 uracil-DNA glycosylase</fullName>
        <ecNumber evidence="3">3.2.2.27</ecNumber>
    </recommendedName>
</protein>
<keyword evidence="11" id="KW-0234">DNA repair</keyword>
<dbReference type="SMART" id="SM00986">
    <property type="entry name" value="UDG"/>
    <property type="match status" value="1"/>
</dbReference>
<sequence>MPGHDAEGCLVRINWAEFYREIRECERCALYRGRLNVVPGEGNPRARLMLIGEGPGQQEDRMGRPFVGPSGELLTKMLHAIGLERSEVYICNIVKCRPPKNRNPEPEEAQACLPFLRMQVALVRPKIIVLLGKVACRWTLGEEISITRGHGVWHERKGVWFLPTFHPSALLRDPAKKADAWEDFQKLREKMRELEGEP</sequence>
<evidence type="ECO:0000313" key="14">
    <source>
        <dbReference type="Proteomes" id="UP000824072"/>
    </source>
</evidence>
<keyword evidence="8" id="KW-0378">Hydrolase</keyword>
<keyword evidence="6" id="KW-0479">Metal-binding</keyword>
<keyword evidence="10" id="KW-0411">Iron-sulfur</keyword>
<evidence type="ECO:0000256" key="11">
    <source>
        <dbReference type="ARBA" id="ARBA00023204"/>
    </source>
</evidence>
<keyword evidence="9" id="KW-0408">Iron</keyword>
<dbReference type="Proteomes" id="UP000824072">
    <property type="component" value="Unassembled WGS sequence"/>
</dbReference>
<dbReference type="SUPFAM" id="SSF52141">
    <property type="entry name" value="Uracil-DNA glycosylase-like"/>
    <property type="match status" value="1"/>
</dbReference>
<dbReference type="InterPro" id="IPR005273">
    <property type="entry name" value="Ura-DNA_glyco_family4"/>
</dbReference>
<dbReference type="Gene3D" id="3.40.470.10">
    <property type="entry name" value="Uracil-DNA glycosylase-like domain"/>
    <property type="match status" value="1"/>
</dbReference>
<organism evidence="13 14">
    <name type="scientific">Candidatus Pullichristensenella excrementigallinarum</name>
    <dbReference type="NCBI Taxonomy" id="2840907"/>
    <lineage>
        <taxon>Bacteria</taxon>
        <taxon>Bacillati</taxon>
        <taxon>Bacillota</taxon>
        <taxon>Clostridia</taxon>
        <taxon>Candidatus Pullichristensenella</taxon>
    </lineage>
</organism>
<dbReference type="GO" id="GO:0006281">
    <property type="term" value="P:DNA repair"/>
    <property type="evidence" value="ECO:0007669"/>
    <property type="project" value="UniProtKB-KW"/>
</dbReference>
<reference evidence="13" key="2">
    <citation type="journal article" date="2021" name="PeerJ">
        <title>Extensive microbial diversity within the chicken gut microbiome revealed by metagenomics and culture.</title>
        <authorList>
            <person name="Gilroy R."/>
            <person name="Ravi A."/>
            <person name="Getino M."/>
            <person name="Pursley I."/>
            <person name="Horton D.L."/>
            <person name="Alikhan N.F."/>
            <person name="Baker D."/>
            <person name="Gharbi K."/>
            <person name="Hall N."/>
            <person name="Watson M."/>
            <person name="Adriaenssens E.M."/>
            <person name="Foster-Nyarko E."/>
            <person name="Jarju S."/>
            <person name="Secka A."/>
            <person name="Antonio M."/>
            <person name="Oren A."/>
            <person name="Chaudhuri R.R."/>
            <person name="La Ragione R."/>
            <person name="Hildebrand F."/>
            <person name="Pallen M.J."/>
        </authorList>
    </citation>
    <scope>NUCLEOTIDE SEQUENCE</scope>
    <source>
        <strain evidence="13">ChiHcec3-11533</strain>
    </source>
</reference>
<evidence type="ECO:0000259" key="12">
    <source>
        <dbReference type="SMART" id="SM00986"/>
    </source>
</evidence>
<comment type="catalytic activity">
    <reaction evidence="1">
        <text>Hydrolyzes single-stranded DNA or mismatched double-stranded DNA and polynucleotides, releasing free uracil.</text>
        <dbReference type="EC" id="3.2.2.27"/>
    </reaction>
</comment>
<dbReference type="GO" id="GO:0046872">
    <property type="term" value="F:metal ion binding"/>
    <property type="evidence" value="ECO:0007669"/>
    <property type="project" value="UniProtKB-KW"/>
</dbReference>
<evidence type="ECO:0000256" key="1">
    <source>
        <dbReference type="ARBA" id="ARBA00001400"/>
    </source>
</evidence>
<proteinExistence type="inferred from homology"/>
<feature type="domain" description="Uracil-DNA glycosylase-like" evidence="12">
    <location>
        <begin position="39"/>
        <end position="185"/>
    </location>
</feature>
<name>A0A9D1IC42_9FIRM</name>
<evidence type="ECO:0000256" key="2">
    <source>
        <dbReference type="ARBA" id="ARBA00006521"/>
    </source>
</evidence>
<evidence type="ECO:0000256" key="9">
    <source>
        <dbReference type="ARBA" id="ARBA00023004"/>
    </source>
</evidence>
<dbReference type="EC" id="3.2.2.27" evidence="3"/>
<gene>
    <name evidence="13" type="ORF">IAB02_08365</name>
</gene>
<dbReference type="NCBIfam" id="TIGR00758">
    <property type="entry name" value="UDG_fam4"/>
    <property type="match status" value="1"/>
</dbReference>